<accession>A0A0H2KRK9</accession>
<dbReference type="EMBL" id="JNBQ01000002">
    <property type="protein sequence ID" value="KLN36160.1"/>
    <property type="molecule type" value="Genomic_DNA"/>
</dbReference>
<evidence type="ECO:0000313" key="2">
    <source>
        <dbReference type="EMBL" id="KLN36160.1"/>
    </source>
</evidence>
<keyword evidence="1" id="KW-0732">Signal</keyword>
<keyword evidence="3" id="KW-1185">Reference proteome</keyword>
<dbReference type="PATRIC" id="fig|264251.5.peg.810"/>
<organism evidence="2 3">
    <name type="scientific">Cellulosimicrobium funkei</name>
    <dbReference type="NCBI Taxonomy" id="264251"/>
    <lineage>
        <taxon>Bacteria</taxon>
        <taxon>Bacillati</taxon>
        <taxon>Actinomycetota</taxon>
        <taxon>Actinomycetes</taxon>
        <taxon>Micrococcales</taxon>
        <taxon>Promicromonosporaceae</taxon>
        <taxon>Cellulosimicrobium</taxon>
    </lineage>
</organism>
<dbReference type="AlphaFoldDB" id="A0A0H2KRK9"/>
<evidence type="ECO:0000313" key="3">
    <source>
        <dbReference type="Proteomes" id="UP000035265"/>
    </source>
</evidence>
<name>A0A0H2KRK9_9MICO</name>
<evidence type="ECO:0000256" key="1">
    <source>
        <dbReference type="SAM" id="SignalP"/>
    </source>
</evidence>
<reference evidence="2 3" key="1">
    <citation type="submission" date="2014-05" db="EMBL/GenBank/DDBJ databases">
        <title>Cellulosimicrobium funkei U11 genome.</title>
        <authorList>
            <person name="Hu C."/>
            <person name="Gong Y."/>
            <person name="Wan W."/>
            <person name="Jiang M."/>
        </authorList>
    </citation>
    <scope>NUCLEOTIDE SEQUENCE [LARGE SCALE GENOMIC DNA]</scope>
    <source>
        <strain evidence="2 3">U11</strain>
    </source>
</reference>
<feature type="chain" id="PRO_5002595565" description="Secreted protein" evidence="1">
    <location>
        <begin position="28"/>
        <end position="110"/>
    </location>
</feature>
<feature type="signal peptide" evidence="1">
    <location>
        <begin position="1"/>
        <end position="27"/>
    </location>
</feature>
<sequence>MRTTRQRALVVSALVAAAVAVAPSAVAAPYDGGPCTFDVTRTGNVFTVSAGTCDWVLLEVYGNAYGMNLNRSVSTTSVASVEIAGPVWGVTGAAAVGRKAGVTGPVVRVL</sequence>
<protein>
    <recommendedName>
        <fullName evidence="4">Secreted protein</fullName>
    </recommendedName>
</protein>
<dbReference type="Proteomes" id="UP000035265">
    <property type="component" value="Unassembled WGS sequence"/>
</dbReference>
<gene>
    <name evidence="2" type="ORF">FB00_03950</name>
</gene>
<evidence type="ECO:0008006" key="4">
    <source>
        <dbReference type="Google" id="ProtNLM"/>
    </source>
</evidence>
<comment type="caution">
    <text evidence="2">The sequence shown here is derived from an EMBL/GenBank/DDBJ whole genome shotgun (WGS) entry which is preliminary data.</text>
</comment>
<proteinExistence type="predicted"/>
<dbReference type="RefSeq" id="WP_047231495.1">
    <property type="nucleotide sequence ID" value="NZ_JNBQ01000002.1"/>
</dbReference>